<dbReference type="EMBL" id="UYYA01000115">
    <property type="protein sequence ID" value="VDM52495.1"/>
    <property type="molecule type" value="Genomic_DNA"/>
</dbReference>
<dbReference type="Proteomes" id="UP000267027">
    <property type="component" value="Unassembled WGS sequence"/>
</dbReference>
<dbReference type="AlphaFoldDB" id="A0A0R3PB73"/>
<dbReference type="OMA" id="QWHETNG"/>
<dbReference type="STRING" id="334426.A0A0R3PB73"/>
<protein>
    <submittedName>
        <fullName evidence="4">Beta-N-acetylhexosaminidase</fullName>
    </submittedName>
</protein>
<proteinExistence type="predicted"/>
<sequence>MFYENIIVHFDLKGAPPRVPYFLELLDTVAKSGATGIMIEWEDMFPWMGQLAIARNNDAYSLDDVQKILSRARDLNLEVIPLVQTFGHLEWILKLEQFRKYRENDEYPQWHETNGIREKQSSEKMPGCTELPI</sequence>
<dbReference type="OrthoDB" id="47475at2759"/>
<dbReference type="SUPFAM" id="SSF51445">
    <property type="entry name" value="(Trans)glycosidases"/>
    <property type="match status" value="1"/>
</dbReference>
<dbReference type="Gene3D" id="3.20.20.80">
    <property type="entry name" value="Glycosidases"/>
    <property type="match status" value="1"/>
</dbReference>
<evidence type="ECO:0000313" key="3">
    <source>
        <dbReference type="Proteomes" id="UP000267027"/>
    </source>
</evidence>
<gene>
    <name evidence="2" type="ORF">ACOC_LOCUS910</name>
</gene>
<dbReference type="PANTHER" id="PTHR21040:SF4">
    <property type="entry name" value="BETA-N-ACETYLHEXOSAMINIDASE"/>
    <property type="match status" value="1"/>
</dbReference>
<evidence type="ECO:0000256" key="1">
    <source>
        <dbReference type="SAM" id="MobiDB-lite"/>
    </source>
</evidence>
<reference evidence="2 3" key="2">
    <citation type="submission" date="2018-11" db="EMBL/GenBank/DDBJ databases">
        <authorList>
            <consortium name="Pathogen Informatics"/>
        </authorList>
    </citation>
    <scope>NUCLEOTIDE SEQUENCE [LARGE SCALE GENOMIC DNA]</scope>
    <source>
        <strain evidence="2 3">Costa Rica</strain>
    </source>
</reference>
<dbReference type="InterPro" id="IPR017853">
    <property type="entry name" value="GH"/>
</dbReference>
<dbReference type="GO" id="GO:0015929">
    <property type="term" value="F:hexosaminidase activity"/>
    <property type="evidence" value="ECO:0007669"/>
    <property type="project" value="InterPro"/>
</dbReference>
<dbReference type="InterPro" id="IPR038901">
    <property type="entry name" value="HEXDC-like"/>
</dbReference>
<name>A0A0R3PB73_ANGCS</name>
<dbReference type="WBParaSite" id="ACOC_0000090901-mRNA-1">
    <property type="protein sequence ID" value="ACOC_0000090901-mRNA-1"/>
    <property type="gene ID" value="ACOC_0000090901"/>
</dbReference>
<feature type="compositionally biased region" description="Basic and acidic residues" evidence="1">
    <location>
        <begin position="112"/>
        <end position="122"/>
    </location>
</feature>
<reference evidence="4" key="1">
    <citation type="submission" date="2017-02" db="UniProtKB">
        <authorList>
            <consortium name="WormBaseParasite"/>
        </authorList>
    </citation>
    <scope>IDENTIFICATION</scope>
</reference>
<feature type="region of interest" description="Disordered" evidence="1">
    <location>
        <begin position="112"/>
        <end position="133"/>
    </location>
</feature>
<dbReference type="PANTHER" id="PTHR21040">
    <property type="entry name" value="BCDNA.GH04120"/>
    <property type="match status" value="1"/>
</dbReference>
<organism evidence="4">
    <name type="scientific">Angiostrongylus costaricensis</name>
    <name type="common">Nematode worm</name>
    <dbReference type="NCBI Taxonomy" id="334426"/>
    <lineage>
        <taxon>Eukaryota</taxon>
        <taxon>Metazoa</taxon>
        <taxon>Ecdysozoa</taxon>
        <taxon>Nematoda</taxon>
        <taxon>Chromadorea</taxon>
        <taxon>Rhabditida</taxon>
        <taxon>Rhabditina</taxon>
        <taxon>Rhabditomorpha</taxon>
        <taxon>Strongyloidea</taxon>
        <taxon>Metastrongylidae</taxon>
        <taxon>Angiostrongylus</taxon>
    </lineage>
</organism>
<accession>A0A0R3PB73</accession>
<evidence type="ECO:0000313" key="2">
    <source>
        <dbReference type="EMBL" id="VDM52495.1"/>
    </source>
</evidence>
<evidence type="ECO:0000313" key="4">
    <source>
        <dbReference type="WBParaSite" id="ACOC_0000090901-mRNA-1"/>
    </source>
</evidence>
<keyword evidence="3" id="KW-1185">Reference proteome</keyword>